<dbReference type="EMBL" id="JAUSVS010000001">
    <property type="protein sequence ID" value="MDQ0462293.1"/>
    <property type="molecule type" value="Genomic_DNA"/>
</dbReference>
<accession>A0ABU0IJV9</accession>
<evidence type="ECO:0000256" key="1">
    <source>
        <dbReference type="SAM" id="SignalP"/>
    </source>
</evidence>
<sequence>MGAGKPWTQLALMAAALFVGAPAATARDNAKPPFEVTLPPGVTTLVSQGPDFTVYYFRKGEVTYAGAYVGNFPMFTPDPDGGPVQQKVECSGSVVARREVLLVLKYKQGNAYVHAWTVGGPQANRITGLAILRSLRMPGQNEGLGSVPLKTCS</sequence>
<reference evidence="2 3" key="1">
    <citation type="submission" date="2023-07" db="EMBL/GenBank/DDBJ databases">
        <title>Genomic Encyclopedia of Type Strains, Phase IV (KMG-IV): sequencing the most valuable type-strain genomes for metagenomic binning, comparative biology and taxonomic classification.</title>
        <authorList>
            <person name="Goeker M."/>
        </authorList>
    </citation>
    <scope>NUCLEOTIDE SEQUENCE [LARGE SCALE GENOMIC DNA]</scope>
    <source>
        <strain evidence="2 3">DSM 18695</strain>
    </source>
</reference>
<protein>
    <submittedName>
        <fullName evidence="2">Uncharacterized protein</fullName>
    </submittedName>
</protein>
<organism evidence="2 3">
    <name type="scientific">Caulobacter ginsengisoli</name>
    <dbReference type="NCBI Taxonomy" id="400775"/>
    <lineage>
        <taxon>Bacteria</taxon>
        <taxon>Pseudomonadati</taxon>
        <taxon>Pseudomonadota</taxon>
        <taxon>Alphaproteobacteria</taxon>
        <taxon>Caulobacterales</taxon>
        <taxon>Caulobacteraceae</taxon>
        <taxon>Caulobacter</taxon>
    </lineage>
</organism>
<keyword evidence="3" id="KW-1185">Reference proteome</keyword>
<feature type="chain" id="PRO_5046982222" evidence="1">
    <location>
        <begin position="27"/>
        <end position="153"/>
    </location>
</feature>
<dbReference type="Proteomes" id="UP001228905">
    <property type="component" value="Unassembled WGS sequence"/>
</dbReference>
<dbReference type="RefSeq" id="WP_307344479.1">
    <property type="nucleotide sequence ID" value="NZ_JAUSVS010000001.1"/>
</dbReference>
<comment type="caution">
    <text evidence="2">The sequence shown here is derived from an EMBL/GenBank/DDBJ whole genome shotgun (WGS) entry which is preliminary data.</text>
</comment>
<keyword evidence="1" id="KW-0732">Signal</keyword>
<evidence type="ECO:0000313" key="3">
    <source>
        <dbReference type="Proteomes" id="UP001228905"/>
    </source>
</evidence>
<name>A0ABU0IJV9_9CAUL</name>
<gene>
    <name evidence="2" type="ORF">QO010_000041</name>
</gene>
<proteinExistence type="predicted"/>
<feature type="signal peptide" evidence="1">
    <location>
        <begin position="1"/>
        <end position="26"/>
    </location>
</feature>
<evidence type="ECO:0000313" key="2">
    <source>
        <dbReference type="EMBL" id="MDQ0462293.1"/>
    </source>
</evidence>